<name>A0A1G6MM07_9BACT</name>
<keyword evidence="2" id="KW-1133">Transmembrane helix</keyword>
<dbReference type="Proteomes" id="UP000199411">
    <property type="component" value="Unassembled WGS sequence"/>
</dbReference>
<dbReference type="Pfam" id="PF05036">
    <property type="entry name" value="SPOR"/>
    <property type="match status" value="1"/>
</dbReference>
<gene>
    <name evidence="4" type="ORF">SAMN05660835_01034</name>
</gene>
<organism evidence="4 5">
    <name type="scientific">Desulfurella multipotens</name>
    <dbReference type="NCBI Taxonomy" id="79269"/>
    <lineage>
        <taxon>Bacteria</taxon>
        <taxon>Pseudomonadati</taxon>
        <taxon>Campylobacterota</taxon>
        <taxon>Desulfurellia</taxon>
        <taxon>Desulfurellales</taxon>
        <taxon>Desulfurellaceae</taxon>
        <taxon>Desulfurella</taxon>
    </lineage>
</organism>
<evidence type="ECO:0000259" key="3">
    <source>
        <dbReference type="PROSITE" id="PS51724"/>
    </source>
</evidence>
<evidence type="ECO:0000256" key="1">
    <source>
        <dbReference type="SAM" id="MobiDB-lite"/>
    </source>
</evidence>
<dbReference type="Gene3D" id="3.30.70.1070">
    <property type="entry name" value="Sporulation related repeat"/>
    <property type="match status" value="1"/>
</dbReference>
<dbReference type="InterPro" id="IPR036680">
    <property type="entry name" value="SPOR-like_sf"/>
</dbReference>
<keyword evidence="2" id="KW-0812">Transmembrane</keyword>
<sequence length="241" mass="26794">MDQEKFKFDQSNQNSQRKTSFGIWTLIISIIIAFGFGYGVGFVSSAYFRNININKELASNIQILQANNTSSAEPQKPKSITNNQAKITIQTNSTNTTKSEINAIANSLANQTNETKSSKTQEIQKSAQQIATQAKPKIHEIKNSTTNVNEQKVSSQQKVPKEQANYIVQVASFPDRSKALNLVISLIQKGYNASSEQTIINNTPYTRVIIAVHSLSQANKIAEKLKTEGITNLPIIYERKQ</sequence>
<feature type="domain" description="SPOR" evidence="3">
    <location>
        <begin position="160"/>
        <end position="238"/>
    </location>
</feature>
<feature type="region of interest" description="Disordered" evidence="1">
    <location>
        <begin position="69"/>
        <end position="93"/>
    </location>
</feature>
<reference evidence="5" key="1">
    <citation type="submission" date="2016-10" db="EMBL/GenBank/DDBJ databases">
        <authorList>
            <person name="Varghese N."/>
            <person name="Submissions S."/>
        </authorList>
    </citation>
    <scope>NUCLEOTIDE SEQUENCE [LARGE SCALE GENOMIC DNA]</scope>
    <source>
        <strain evidence="5">DSM 8415</strain>
    </source>
</reference>
<evidence type="ECO:0000313" key="5">
    <source>
        <dbReference type="Proteomes" id="UP000199411"/>
    </source>
</evidence>
<dbReference type="GO" id="GO:0042834">
    <property type="term" value="F:peptidoglycan binding"/>
    <property type="evidence" value="ECO:0007669"/>
    <property type="project" value="InterPro"/>
</dbReference>
<protein>
    <submittedName>
        <fullName evidence="4">Sporulation related domain-containing protein</fullName>
    </submittedName>
</protein>
<dbReference type="InterPro" id="IPR007730">
    <property type="entry name" value="SPOR-like_dom"/>
</dbReference>
<dbReference type="RefSeq" id="WP_092128671.1">
    <property type="nucleotide sequence ID" value="NZ_FMYU01000006.1"/>
</dbReference>
<evidence type="ECO:0000313" key="4">
    <source>
        <dbReference type="EMBL" id="SDC56539.1"/>
    </source>
</evidence>
<dbReference type="AlphaFoldDB" id="A0A1G6MM07"/>
<evidence type="ECO:0000256" key="2">
    <source>
        <dbReference type="SAM" id="Phobius"/>
    </source>
</evidence>
<dbReference type="OrthoDB" id="9944917at2"/>
<proteinExistence type="predicted"/>
<accession>A0A1G6MM07</accession>
<keyword evidence="5" id="KW-1185">Reference proteome</keyword>
<dbReference type="SUPFAM" id="SSF110997">
    <property type="entry name" value="Sporulation related repeat"/>
    <property type="match status" value="1"/>
</dbReference>
<dbReference type="EMBL" id="FMYU01000006">
    <property type="protein sequence ID" value="SDC56539.1"/>
    <property type="molecule type" value="Genomic_DNA"/>
</dbReference>
<feature type="transmembrane region" description="Helical" evidence="2">
    <location>
        <begin position="21"/>
        <end position="48"/>
    </location>
</feature>
<dbReference type="PROSITE" id="PS51724">
    <property type="entry name" value="SPOR"/>
    <property type="match status" value="1"/>
</dbReference>
<keyword evidence="2" id="KW-0472">Membrane</keyword>